<reference evidence="4" key="1">
    <citation type="submission" date="2025-08" db="UniProtKB">
        <authorList>
            <consortium name="RefSeq"/>
        </authorList>
    </citation>
    <scope>IDENTIFICATION</scope>
    <source>
        <tissue evidence="4">White muscle</tissue>
    </source>
</reference>
<feature type="compositionally biased region" description="Low complexity" evidence="2">
    <location>
        <begin position="225"/>
        <end position="235"/>
    </location>
</feature>
<evidence type="ECO:0000256" key="2">
    <source>
        <dbReference type="SAM" id="MobiDB-lite"/>
    </source>
</evidence>
<accession>A0A8U1F8Y9</accession>
<evidence type="ECO:0000313" key="4">
    <source>
        <dbReference type="RefSeq" id="XP_038872111.1"/>
    </source>
</evidence>
<feature type="compositionally biased region" description="Pro residues" evidence="2">
    <location>
        <begin position="586"/>
        <end position="595"/>
    </location>
</feature>
<evidence type="ECO:0000313" key="3">
    <source>
        <dbReference type="Proteomes" id="UP000808372"/>
    </source>
</evidence>
<feature type="region of interest" description="Disordered" evidence="2">
    <location>
        <begin position="578"/>
        <end position="616"/>
    </location>
</feature>
<feature type="region of interest" description="Disordered" evidence="2">
    <location>
        <begin position="72"/>
        <end position="112"/>
    </location>
</feature>
<sequence length="629" mass="69902">MAAAETGKNDSGFCWVNDTSDEDQPVVFIPGVNKEGHFRTAFKSGSWSNSSERKVKMRAKYGCQIRGEAPLRWGNKKRGQPLSLSSVSESSMGRGQLQFAPEATVPSPSPATRQHLLTTSQALSEVTQAKSRASLKDLCPEDKRRIANLIQELARVSEEKEESVQRLKDEQETFECKILQLEQQNQLIVQERESLQQQYRECQELLGLYQQYLSQQQEKLNQSITQLSHSCSSHSNSHRKAPSSEVGSTKPSRAEIATAWDGSYLGLPTPGGTGTNGGGRERSGRGRVPYLSPASLSDDLHLATSPPSSSSSNQSQGPIKCQGCRGVGARSRREHLVNGGFPHRGATEDLRLGNTSPRLHSGSGEPSEDSRRLPRPRRLLLEGDPAWQGAGSERDLTAPLLGREDWEERKHQLLLQKLQLEVERERLQVRLAQQEERLIRQNQQLLHTRLDYSRFQQATAAELGHSMSRNGTDPLPNEHVLLSEMRGCDDAEDLGETAEQEAPPLKEHTAHIPLQNSIHLPEPCHNNSRRDMATSLVVSQSRLKATPAPVMPPALRRTPDARLDSSLIELLEVFSPISVPKRGNPPRRPPPPSAPKPAHQALLSRPGPYRTPQQDLEESQILEEIFFIC</sequence>
<gene>
    <name evidence="4" type="primary">LOC120065298</name>
</gene>
<feature type="compositionally biased region" description="Low complexity" evidence="2">
    <location>
        <begin position="82"/>
        <end position="91"/>
    </location>
</feature>
<dbReference type="RefSeq" id="XP_038872111.1">
    <property type="nucleotide sequence ID" value="XM_039016183.1"/>
</dbReference>
<dbReference type="PANTHER" id="PTHR28375">
    <property type="entry name" value="PROTEIN HINDERIN"/>
    <property type="match status" value="1"/>
</dbReference>
<feature type="compositionally biased region" description="Low complexity" evidence="2">
    <location>
        <begin position="305"/>
        <end position="316"/>
    </location>
</feature>
<dbReference type="PANTHER" id="PTHR28375:SF1">
    <property type="entry name" value="PROTEIN HINDERIN"/>
    <property type="match status" value="1"/>
</dbReference>
<dbReference type="Proteomes" id="UP000808372">
    <property type="component" value="Chromosome 20"/>
</dbReference>
<keyword evidence="3" id="KW-1185">Reference proteome</keyword>
<dbReference type="GeneID" id="120065298"/>
<feature type="coiled-coil region" evidence="1">
    <location>
        <begin position="403"/>
        <end position="444"/>
    </location>
</feature>
<feature type="coiled-coil region" evidence="1">
    <location>
        <begin position="146"/>
        <end position="205"/>
    </location>
</feature>
<protein>
    <submittedName>
        <fullName evidence="4">Protein hinderin-like</fullName>
    </submittedName>
</protein>
<organism evidence="3 4">
    <name type="scientific">Salvelinus namaycush</name>
    <name type="common">Lake trout</name>
    <name type="synonym">Salmo namaycush</name>
    <dbReference type="NCBI Taxonomy" id="8040"/>
    <lineage>
        <taxon>Eukaryota</taxon>
        <taxon>Metazoa</taxon>
        <taxon>Chordata</taxon>
        <taxon>Craniata</taxon>
        <taxon>Vertebrata</taxon>
        <taxon>Euteleostomi</taxon>
        <taxon>Actinopterygii</taxon>
        <taxon>Neopterygii</taxon>
        <taxon>Teleostei</taxon>
        <taxon>Protacanthopterygii</taxon>
        <taxon>Salmoniformes</taxon>
        <taxon>Salmonidae</taxon>
        <taxon>Salmoninae</taxon>
        <taxon>Salvelinus</taxon>
    </lineage>
</organism>
<evidence type="ECO:0000256" key="1">
    <source>
        <dbReference type="SAM" id="Coils"/>
    </source>
</evidence>
<dbReference type="OrthoDB" id="5972940at2759"/>
<dbReference type="AlphaFoldDB" id="A0A8U1F8Y9"/>
<dbReference type="KEGG" id="snh:120065298"/>
<proteinExistence type="predicted"/>
<feature type="region of interest" description="Disordered" evidence="2">
    <location>
        <begin position="225"/>
        <end position="375"/>
    </location>
</feature>
<dbReference type="Pfam" id="PF15369">
    <property type="entry name" value="KIAA1328"/>
    <property type="match status" value="2"/>
</dbReference>
<dbReference type="InterPro" id="IPR032736">
    <property type="entry name" value="Hinderin"/>
</dbReference>
<feature type="compositionally biased region" description="Gly residues" evidence="2">
    <location>
        <begin position="269"/>
        <end position="278"/>
    </location>
</feature>
<keyword evidence="1" id="KW-0175">Coiled coil</keyword>
<name>A0A8U1F8Y9_SALNM</name>